<evidence type="ECO:0000313" key="9">
    <source>
        <dbReference type="EMBL" id="MDM9630241.1"/>
    </source>
</evidence>
<proteinExistence type="inferred from homology"/>
<dbReference type="SUPFAM" id="SSF52540">
    <property type="entry name" value="P-loop containing nucleoside triphosphate hydrolases"/>
    <property type="match status" value="1"/>
</dbReference>
<dbReference type="Pfam" id="PF13086">
    <property type="entry name" value="AAA_11"/>
    <property type="match status" value="1"/>
</dbReference>
<feature type="domain" description="DNA2/NAM7 helicase-like C-terminal" evidence="7">
    <location>
        <begin position="908"/>
        <end position="1085"/>
    </location>
</feature>
<dbReference type="SUPFAM" id="SSF53098">
    <property type="entry name" value="Ribonuclease H-like"/>
    <property type="match status" value="1"/>
</dbReference>
<dbReference type="InterPro" id="IPR050534">
    <property type="entry name" value="Coronavir_polyprotein_1ab"/>
</dbReference>
<comment type="similarity">
    <text evidence="1">Belongs to the DNA2/NAM7 helicase family.</text>
</comment>
<dbReference type="InterPro" id="IPR019993">
    <property type="entry name" value="RecB_nuclease_TM0106_put"/>
</dbReference>
<gene>
    <name evidence="9" type="ORF">QU605_02085</name>
</gene>
<dbReference type="InterPro" id="IPR012337">
    <property type="entry name" value="RNaseH-like_sf"/>
</dbReference>
<evidence type="ECO:0000256" key="5">
    <source>
        <dbReference type="ARBA" id="ARBA00022840"/>
    </source>
</evidence>
<keyword evidence="3" id="KW-0378">Hydrolase</keyword>
<dbReference type="Gene3D" id="3.40.50.300">
    <property type="entry name" value="P-loop containing nucleotide triphosphate hydrolases"/>
    <property type="match status" value="2"/>
</dbReference>
<sequence length="1115" mass="127574">MKIRENQILYSPSDLANHISCRHLTELNKKEVRGDIDPPEIYNNPSLTRLIDRGIAFEQEYLNQLKSQGLSVMEIEYGEIDAEKKTMDAIANGYDIIYQARLKSKKWSGWADFLIKVEKPSDLGDWSYQVWDTKLATNTRASTILQVGLYTQRLSEIQGIDPEFMGVIKPNGEEIFRYHDFAAYIRLVQQSLEGSLLVDSETYPDPVSHCEICKWWKKCNAQRRNDDHLTFVAGMGKPQMVELGKNNLNTLAKLASMPNPLPISPENGSLATFNKLRNQAKIQYESREKGFKPLHDFLPIEEGRGFYNLPEPNEHDVYLDLEGARMVEPNGLEYLIGYIYEGDYTSLWATNEEQELANFEKFIDWIHELKGSHPKMHIYHYAPYEPSAFKRIMGKYASRENEVDELLRSKSFVDLYRILRQSLIASVERYSLKDLEKFFGYERKMDLRKVSIPKTSFEYLLEIKREGEASEFDLWIIEQYNKDDCHALIELQKWLESLRNELIEQGLEITRPELAEGIASDKITEHQERIEPLFINLMQNMPISEQDRSAVEQGRYILAHFLDWYRREEKALWWEYFRLIELDPEELLDERKAISFLSYSGKSYQEKRSRVDVYTFPPQEVDIKEEAIKNTDGESVGTIHSVDKDNGILEIKKGPKFQQLDHPSGLIQLQRINPTEKEESIIRLAQWVAENSIDSKDHQYLLGRNLLLRNAPHIHVQESNQNNIDFAIEIIKGLNGDYLAIQGPPGSGKSYTGSHLILELVKKGKKIGVTAMSHKVITNLVAKTNELAISEDIQLNIIQKGGSDDTVPWAVSDNNNDISENLNDYQIIAGTSFMWAREEFYESVDYMVVDEAGQLALIDTIALSQCASNMILLGDPNQLQQPQQGVHPAGTQVSALEHILDGNQTIQMDQGIFLETTWRMHPAINDIVSELFYQNRLITEPHLGEQSLSGNLKYKVGLSLLEVDHEGNSSSSSEEVRLITELVNQLCSGSIGYVSVEENEKTISKEDLKIISPYNAQVNLLKKEIPNVEIGTVDKFQGQEAPIVIYSVASSSPLEAPRGMEFLYSPNRLNVAISRAKVLFIMVASPKIFEADCKSPREMKLANAYCRFREMAHIL</sequence>
<evidence type="ECO:0000256" key="3">
    <source>
        <dbReference type="ARBA" id="ARBA00022801"/>
    </source>
</evidence>
<dbReference type="CDD" id="cd18808">
    <property type="entry name" value="SF1_C_Upf1"/>
    <property type="match status" value="1"/>
</dbReference>
<dbReference type="InterPro" id="IPR047187">
    <property type="entry name" value="SF1_C_Upf1"/>
</dbReference>
<evidence type="ECO:0000256" key="4">
    <source>
        <dbReference type="ARBA" id="ARBA00022806"/>
    </source>
</evidence>
<feature type="domain" description="YprB ribonuclease H-like" evidence="8">
    <location>
        <begin position="317"/>
        <end position="495"/>
    </location>
</feature>
<protein>
    <submittedName>
        <fullName evidence="9">TM0106 family RecB-like putative nuclease</fullName>
    </submittedName>
</protein>
<dbReference type="Pfam" id="PF13482">
    <property type="entry name" value="RNase_H_2"/>
    <property type="match status" value="1"/>
</dbReference>
<evidence type="ECO:0000259" key="8">
    <source>
        <dbReference type="Pfam" id="PF13482"/>
    </source>
</evidence>
<dbReference type="RefSeq" id="WP_289723600.1">
    <property type="nucleotide sequence ID" value="NZ_JAUDUY010000001.1"/>
</dbReference>
<dbReference type="EMBL" id="JAUDUY010000001">
    <property type="protein sequence ID" value="MDM9630241.1"/>
    <property type="molecule type" value="Genomic_DNA"/>
</dbReference>
<comment type="caution">
    <text evidence="9">The sequence shown here is derived from an EMBL/GenBank/DDBJ whole genome shotgun (WGS) entry which is preliminary data.</text>
</comment>
<dbReference type="PANTHER" id="PTHR43788">
    <property type="entry name" value="DNA2/NAM7 HELICASE FAMILY MEMBER"/>
    <property type="match status" value="1"/>
</dbReference>
<dbReference type="InterPro" id="IPR038720">
    <property type="entry name" value="YprB_RNase_H-like_dom"/>
</dbReference>
<evidence type="ECO:0000313" key="10">
    <source>
        <dbReference type="Proteomes" id="UP001174839"/>
    </source>
</evidence>
<keyword evidence="2" id="KW-0547">Nucleotide-binding</keyword>
<dbReference type="CDD" id="cd17934">
    <property type="entry name" value="DEXXQc_Upf1-like"/>
    <property type="match status" value="1"/>
</dbReference>
<keyword evidence="10" id="KW-1185">Reference proteome</keyword>
<reference evidence="9" key="1">
    <citation type="submission" date="2023-06" db="EMBL/GenBank/DDBJ databases">
        <title>Robiginitalea aurantiacus sp. nov. and Algoriphagus sediminis sp. nov., isolated from coastal sediment.</title>
        <authorList>
            <person name="Zhou Z.Y."/>
            <person name="An J."/>
            <person name="Jia Y.W."/>
            <person name="Du Z.J."/>
        </authorList>
    </citation>
    <scope>NUCLEOTIDE SEQUENCE</scope>
    <source>
        <strain evidence="9">M39</strain>
    </source>
</reference>
<evidence type="ECO:0000259" key="6">
    <source>
        <dbReference type="Pfam" id="PF13086"/>
    </source>
</evidence>
<dbReference type="PANTHER" id="PTHR43788:SF8">
    <property type="entry name" value="DNA-BINDING PROTEIN SMUBP-2"/>
    <property type="match status" value="1"/>
</dbReference>
<name>A0ABT7WBE8_9FLAO</name>
<dbReference type="Pfam" id="PF13087">
    <property type="entry name" value="AAA_12"/>
    <property type="match status" value="1"/>
</dbReference>
<evidence type="ECO:0000256" key="2">
    <source>
        <dbReference type="ARBA" id="ARBA00022741"/>
    </source>
</evidence>
<dbReference type="Proteomes" id="UP001174839">
    <property type="component" value="Unassembled WGS sequence"/>
</dbReference>
<dbReference type="InterPro" id="IPR027417">
    <property type="entry name" value="P-loop_NTPase"/>
</dbReference>
<accession>A0ABT7WBE8</accession>
<dbReference type="InterPro" id="IPR041677">
    <property type="entry name" value="DNA2/NAM7_AAA_11"/>
</dbReference>
<feature type="domain" description="DNA2/NAM7 helicase helicase" evidence="6">
    <location>
        <begin position="816"/>
        <end position="880"/>
    </location>
</feature>
<keyword evidence="5" id="KW-0067">ATP-binding</keyword>
<keyword evidence="4" id="KW-0347">Helicase</keyword>
<dbReference type="NCBIfam" id="TIGR03491">
    <property type="entry name" value="TM0106 family RecB-like putative nuclease"/>
    <property type="match status" value="1"/>
</dbReference>
<dbReference type="InterPro" id="IPR041679">
    <property type="entry name" value="DNA2/NAM7-like_C"/>
</dbReference>
<evidence type="ECO:0000256" key="1">
    <source>
        <dbReference type="ARBA" id="ARBA00007913"/>
    </source>
</evidence>
<organism evidence="9 10">
    <name type="scientific">Robiginitalea aurantiaca</name>
    <dbReference type="NCBI Taxonomy" id="3056915"/>
    <lineage>
        <taxon>Bacteria</taxon>
        <taxon>Pseudomonadati</taxon>
        <taxon>Bacteroidota</taxon>
        <taxon>Flavobacteriia</taxon>
        <taxon>Flavobacteriales</taxon>
        <taxon>Flavobacteriaceae</taxon>
        <taxon>Robiginitalea</taxon>
    </lineage>
</organism>
<evidence type="ECO:0000259" key="7">
    <source>
        <dbReference type="Pfam" id="PF13087"/>
    </source>
</evidence>